<dbReference type="InterPro" id="IPR029044">
    <property type="entry name" value="Nucleotide-diphossugar_trans"/>
</dbReference>
<dbReference type="EMBL" id="ACIK02000004">
    <property type="protein sequence ID" value="EEP65956.1"/>
    <property type="molecule type" value="Genomic_DNA"/>
</dbReference>
<dbReference type="EC" id="2.4.-.-" evidence="4"/>
<keyword evidence="2 4" id="KW-0808">Transferase</keyword>
<organism evidence="4 5">
    <name type="scientific">Veillonella dispar ATCC 17748</name>
    <dbReference type="NCBI Taxonomy" id="546273"/>
    <lineage>
        <taxon>Bacteria</taxon>
        <taxon>Bacillati</taxon>
        <taxon>Bacillota</taxon>
        <taxon>Negativicutes</taxon>
        <taxon>Veillonellales</taxon>
        <taxon>Veillonellaceae</taxon>
        <taxon>Veillonella</taxon>
    </lineage>
</organism>
<gene>
    <name evidence="4" type="ORF">VEIDISOL_00019</name>
</gene>
<feature type="domain" description="Glycosyltransferase 2-like" evidence="3">
    <location>
        <begin position="6"/>
        <end position="135"/>
    </location>
</feature>
<name>C4FMC2_9FIRM</name>
<accession>C4FMC2</accession>
<dbReference type="InterPro" id="IPR001173">
    <property type="entry name" value="Glyco_trans_2-like"/>
</dbReference>
<dbReference type="Gene3D" id="3.90.550.10">
    <property type="entry name" value="Spore Coat Polysaccharide Biosynthesis Protein SpsA, Chain A"/>
    <property type="match status" value="1"/>
</dbReference>
<dbReference type="GO" id="GO:0016757">
    <property type="term" value="F:glycosyltransferase activity"/>
    <property type="evidence" value="ECO:0007669"/>
    <property type="project" value="UniProtKB-KW"/>
</dbReference>
<comment type="caution">
    <text evidence="4">The sequence shown here is derived from an EMBL/GenBank/DDBJ whole genome shotgun (WGS) entry which is preliminary data.</text>
</comment>
<dbReference type="OrthoDB" id="396512at2"/>
<dbReference type="PANTHER" id="PTHR22916:SF51">
    <property type="entry name" value="GLYCOSYLTRANSFERASE EPSH-RELATED"/>
    <property type="match status" value="1"/>
</dbReference>
<dbReference type="eggNOG" id="COG0463">
    <property type="taxonomic scope" value="Bacteria"/>
</dbReference>
<evidence type="ECO:0000313" key="4">
    <source>
        <dbReference type="EMBL" id="EEP65956.1"/>
    </source>
</evidence>
<protein>
    <submittedName>
        <fullName evidence="4">Glycosyltransferase, group 2 family protein</fullName>
        <ecNumber evidence="4">2.4.-.-</ecNumber>
    </submittedName>
</protein>
<proteinExistence type="predicted"/>
<dbReference type="AlphaFoldDB" id="C4FMC2"/>
<evidence type="ECO:0000256" key="1">
    <source>
        <dbReference type="ARBA" id="ARBA00022676"/>
    </source>
</evidence>
<dbReference type="Pfam" id="PF00535">
    <property type="entry name" value="Glycos_transf_2"/>
    <property type="match status" value="1"/>
</dbReference>
<evidence type="ECO:0000259" key="3">
    <source>
        <dbReference type="Pfam" id="PF00535"/>
    </source>
</evidence>
<dbReference type="RefSeq" id="WP_005384759.1">
    <property type="nucleotide sequence ID" value="NZ_GG667604.1"/>
</dbReference>
<dbReference type="SUPFAM" id="SSF53448">
    <property type="entry name" value="Nucleotide-diphospho-sugar transferases"/>
    <property type="match status" value="1"/>
</dbReference>
<reference evidence="4" key="1">
    <citation type="submission" date="2009-04" db="EMBL/GenBank/DDBJ databases">
        <authorList>
            <person name="Weinstock G."/>
            <person name="Sodergren E."/>
            <person name="Clifton S."/>
            <person name="Fulton L."/>
            <person name="Fulton B."/>
            <person name="Courtney L."/>
            <person name="Fronick C."/>
            <person name="Harrison M."/>
            <person name="Strong C."/>
            <person name="Farmer C."/>
            <person name="Delahaunty K."/>
            <person name="Markovic C."/>
            <person name="Hall O."/>
            <person name="Minx P."/>
            <person name="Tomlinson C."/>
            <person name="Mitreva M."/>
            <person name="Nelson J."/>
            <person name="Hou S."/>
            <person name="Wollam A."/>
            <person name="Pepin K.H."/>
            <person name="Johnson M."/>
            <person name="Bhonagiri V."/>
            <person name="Nash W.E."/>
            <person name="Warren W."/>
            <person name="Chinwalla A."/>
            <person name="Mardis E.R."/>
            <person name="Wilson R.K."/>
        </authorList>
    </citation>
    <scope>NUCLEOTIDE SEQUENCE [LARGE SCALE GENOMIC DNA]</scope>
    <source>
        <strain evidence="4">ATCC 17748</strain>
    </source>
</reference>
<evidence type="ECO:0000313" key="5">
    <source>
        <dbReference type="Proteomes" id="UP000003529"/>
    </source>
</evidence>
<sequence length="317" mass="37046">MEPLLSIIVPIYNVEQYVDKCIQSILNQTYQNLEIILVDDGATDCSGSIADSYAAKDKRIKVFHKENGGLSDARNYGLDHVTGDYILFVDSDDFIENTMCERLFAVANSTNADIVSCNYYIYREDDDISIHTMSVQDDTRTFTGMDMLRYYLLKTEPFDLNVVWNKLFKSELFNGTVLVRFPKGRVQEDNFTIFRLFLNANTIVTVNEPLYYYVQRAGSIMANFSRRFMTDTVESHIYMNDYLMDHCSSVKNELQLYLLNSYVELSRRVHVNKCKTEYNDLLTQYKHYVLDHTADTSHNPLWKCKQDIKRVLVKLYY</sequence>
<dbReference type="Proteomes" id="UP000003529">
    <property type="component" value="Unassembled WGS sequence"/>
</dbReference>
<evidence type="ECO:0000256" key="2">
    <source>
        <dbReference type="ARBA" id="ARBA00022679"/>
    </source>
</evidence>
<dbReference type="PANTHER" id="PTHR22916">
    <property type="entry name" value="GLYCOSYLTRANSFERASE"/>
    <property type="match status" value="1"/>
</dbReference>
<dbReference type="HOGENOM" id="CLU_025996_25_1_9"/>
<keyword evidence="1 4" id="KW-0328">Glycosyltransferase</keyword>
<keyword evidence="5" id="KW-1185">Reference proteome</keyword>
<dbReference type="CDD" id="cd00761">
    <property type="entry name" value="Glyco_tranf_GTA_type"/>
    <property type="match status" value="1"/>
</dbReference>